<feature type="transmembrane region" description="Helical" evidence="8">
    <location>
        <begin position="150"/>
        <end position="172"/>
    </location>
</feature>
<feature type="transmembrane region" description="Helical" evidence="8">
    <location>
        <begin position="269"/>
        <end position="294"/>
    </location>
</feature>
<evidence type="ECO:0000256" key="6">
    <source>
        <dbReference type="ARBA" id="ARBA00022989"/>
    </source>
</evidence>
<dbReference type="AlphaFoldDB" id="A0A1I3KY33"/>
<reference evidence="11" key="1">
    <citation type="submission" date="2016-10" db="EMBL/GenBank/DDBJ databases">
        <authorList>
            <person name="Varghese N."/>
            <person name="Submissions S."/>
        </authorList>
    </citation>
    <scope>NUCLEOTIDE SEQUENCE [LARGE SCALE GENOMIC DNA]</scope>
    <source>
        <strain evidence="11">OK042</strain>
    </source>
</reference>
<evidence type="ECO:0000256" key="4">
    <source>
        <dbReference type="ARBA" id="ARBA00022475"/>
    </source>
</evidence>
<feature type="transmembrane region" description="Helical" evidence="8">
    <location>
        <begin position="405"/>
        <end position="429"/>
    </location>
</feature>
<dbReference type="InterPro" id="IPR020846">
    <property type="entry name" value="MFS_dom"/>
</dbReference>
<sequence>MHLPFPFAAITLGALLLGLTVIFFEFNAHFTLSMRDRVLPAQLERGLPLEREKLSRALLLLGLSLGYFMVLLDTTVVSVALPAIHNDLGGGIIGLQWTVNAYTIVFAGLLLLMGSLADKLGAKRVYIAGLLIFLVASAISAFVTSLAGLILIRAVLGIGGAALLPASLTLLSHAYPASAERARALGIWAAVTGLSMAGGPVVGGIFVDMLGWRSIFLLNVPLALISLAITILLVRETDRNPGKSLDLAGQITIFTAITAWSFGLMEGGAIGWSSPVILAAFGIALAASLSFLFIETKVAAPMLPLHLFRRRNVSVGMLAGMAINIGLSGILFLLPLYFQQVRGFSAHLTGLALLPMTIPLAFNPIVTGRIVGRIGARLPMSAGLCLTGLGAWMQASSNSDTSYALTLASLLLIGFGVSFTIPSLMAAVLSSVSNEQTGTASGALNAFRQLGATIGVAMIGSLLNVSQSFLLGMHVSFVVLTVILLGIGIVTFTCIDK</sequence>
<keyword evidence="3" id="KW-0813">Transport</keyword>
<gene>
    <name evidence="10" type="ORF">SAMN05518846_101125</name>
</gene>
<dbReference type="Pfam" id="PF07690">
    <property type="entry name" value="MFS_1"/>
    <property type="match status" value="1"/>
</dbReference>
<proteinExistence type="inferred from homology"/>
<feature type="transmembrane region" description="Helical" evidence="8">
    <location>
        <begin position="125"/>
        <end position="144"/>
    </location>
</feature>
<dbReference type="PANTHER" id="PTHR42718">
    <property type="entry name" value="MAJOR FACILITATOR SUPERFAMILY MULTIDRUG TRANSPORTER MFSC"/>
    <property type="match status" value="1"/>
</dbReference>
<keyword evidence="6 8" id="KW-1133">Transmembrane helix</keyword>
<evidence type="ECO:0000256" key="8">
    <source>
        <dbReference type="SAM" id="Phobius"/>
    </source>
</evidence>
<protein>
    <submittedName>
        <fullName evidence="10">MFS transporter, DHA2 family, methylenomycin A resistance protein</fullName>
    </submittedName>
</protein>
<feature type="transmembrane region" description="Helical" evidence="8">
    <location>
        <begin position="212"/>
        <end position="233"/>
    </location>
</feature>
<dbReference type="PANTHER" id="PTHR42718:SF9">
    <property type="entry name" value="MAJOR FACILITATOR SUPERFAMILY MULTIDRUG TRANSPORTER MFSC"/>
    <property type="match status" value="1"/>
</dbReference>
<keyword evidence="4" id="KW-1003">Cell membrane</keyword>
<dbReference type="GO" id="GO:0022857">
    <property type="term" value="F:transmembrane transporter activity"/>
    <property type="evidence" value="ECO:0007669"/>
    <property type="project" value="InterPro"/>
</dbReference>
<accession>A0A1I3KY33</accession>
<comment type="similarity">
    <text evidence="2">Belongs to the major facilitator superfamily. EmrB family.</text>
</comment>
<feature type="transmembrane region" description="Helical" evidence="8">
    <location>
        <begin position="344"/>
        <end position="362"/>
    </location>
</feature>
<keyword evidence="11" id="KW-1185">Reference proteome</keyword>
<evidence type="ECO:0000313" key="10">
    <source>
        <dbReference type="EMBL" id="SFI77320.1"/>
    </source>
</evidence>
<feature type="transmembrane region" description="Helical" evidence="8">
    <location>
        <begin position="374"/>
        <end position="393"/>
    </location>
</feature>
<feature type="transmembrane region" description="Helical" evidence="8">
    <location>
        <begin position="93"/>
        <end position="113"/>
    </location>
</feature>
<dbReference type="NCBIfam" id="TIGR00711">
    <property type="entry name" value="efflux_EmrB"/>
    <property type="match status" value="1"/>
</dbReference>
<feature type="domain" description="Major facilitator superfamily (MFS) profile" evidence="9">
    <location>
        <begin position="59"/>
        <end position="497"/>
    </location>
</feature>
<dbReference type="SUPFAM" id="SSF103473">
    <property type="entry name" value="MFS general substrate transporter"/>
    <property type="match status" value="1"/>
</dbReference>
<dbReference type="InterPro" id="IPR011701">
    <property type="entry name" value="MFS"/>
</dbReference>
<evidence type="ECO:0000256" key="5">
    <source>
        <dbReference type="ARBA" id="ARBA00022692"/>
    </source>
</evidence>
<dbReference type="EMBL" id="FORT01000001">
    <property type="protein sequence ID" value="SFI77320.1"/>
    <property type="molecule type" value="Genomic_DNA"/>
</dbReference>
<keyword evidence="7 8" id="KW-0472">Membrane</keyword>
<dbReference type="PROSITE" id="PS50850">
    <property type="entry name" value="MFS"/>
    <property type="match status" value="1"/>
</dbReference>
<name>A0A1I3KY33_9BACL</name>
<dbReference type="PRINTS" id="PR01036">
    <property type="entry name" value="TCRTETB"/>
</dbReference>
<feature type="transmembrane region" description="Helical" evidence="8">
    <location>
        <begin position="57"/>
        <end position="81"/>
    </location>
</feature>
<feature type="transmembrane region" description="Helical" evidence="8">
    <location>
        <begin position="245"/>
        <end position="263"/>
    </location>
</feature>
<feature type="transmembrane region" description="Helical" evidence="8">
    <location>
        <begin position="315"/>
        <end position="338"/>
    </location>
</feature>
<comment type="subcellular location">
    <subcellularLocation>
        <location evidence="1">Cell membrane</location>
        <topology evidence="1">Multi-pass membrane protein</topology>
    </subcellularLocation>
</comment>
<evidence type="ECO:0000256" key="7">
    <source>
        <dbReference type="ARBA" id="ARBA00023136"/>
    </source>
</evidence>
<feature type="transmembrane region" description="Helical" evidence="8">
    <location>
        <begin position="184"/>
        <end position="206"/>
    </location>
</feature>
<dbReference type="Gene3D" id="1.20.1250.20">
    <property type="entry name" value="MFS general substrate transporter like domains"/>
    <property type="match status" value="1"/>
</dbReference>
<dbReference type="CDD" id="cd17321">
    <property type="entry name" value="MFS_MMR_MDR_like"/>
    <property type="match status" value="1"/>
</dbReference>
<evidence type="ECO:0000256" key="2">
    <source>
        <dbReference type="ARBA" id="ARBA00008537"/>
    </source>
</evidence>
<dbReference type="STRING" id="1884381.SAMN05518846_101125"/>
<keyword evidence="5 8" id="KW-0812">Transmembrane</keyword>
<dbReference type="Gene3D" id="1.20.1720.10">
    <property type="entry name" value="Multidrug resistance protein D"/>
    <property type="match status" value="1"/>
</dbReference>
<feature type="transmembrane region" description="Helical" evidence="8">
    <location>
        <begin position="475"/>
        <end position="495"/>
    </location>
</feature>
<dbReference type="InterPro" id="IPR004638">
    <property type="entry name" value="EmrB-like"/>
</dbReference>
<evidence type="ECO:0000256" key="1">
    <source>
        <dbReference type="ARBA" id="ARBA00004651"/>
    </source>
</evidence>
<dbReference type="GO" id="GO:0005886">
    <property type="term" value="C:plasma membrane"/>
    <property type="evidence" value="ECO:0007669"/>
    <property type="project" value="UniProtKB-SubCell"/>
</dbReference>
<evidence type="ECO:0000313" key="11">
    <source>
        <dbReference type="Proteomes" id="UP000198915"/>
    </source>
</evidence>
<feature type="transmembrane region" description="Helical" evidence="8">
    <location>
        <begin position="450"/>
        <end position="469"/>
    </location>
</feature>
<feature type="transmembrane region" description="Helical" evidence="8">
    <location>
        <begin position="6"/>
        <end position="26"/>
    </location>
</feature>
<organism evidence="10 11">
    <name type="scientific">Brevibacillus centrosporus</name>
    <dbReference type="NCBI Taxonomy" id="54910"/>
    <lineage>
        <taxon>Bacteria</taxon>
        <taxon>Bacillati</taxon>
        <taxon>Bacillota</taxon>
        <taxon>Bacilli</taxon>
        <taxon>Bacillales</taxon>
        <taxon>Paenibacillaceae</taxon>
        <taxon>Brevibacillus</taxon>
    </lineage>
</organism>
<evidence type="ECO:0000256" key="3">
    <source>
        <dbReference type="ARBA" id="ARBA00022448"/>
    </source>
</evidence>
<evidence type="ECO:0000259" key="9">
    <source>
        <dbReference type="PROSITE" id="PS50850"/>
    </source>
</evidence>
<dbReference type="Proteomes" id="UP000198915">
    <property type="component" value="Unassembled WGS sequence"/>
</dbReference>
<dbReference type="InterPro" id="IPR036259">
    <property type="entry name" value="MFS_trans_sf"/>
</dbReference>